<evidence type="ECO:0000256" key="2">
    <source>
        <dbReference type="ARBA" id="ARBA00022448"/>
    </source>
</evidence>
<dbReference type="EMBL" id="JABBNB010000004">
    <property type="protein sequence ID" value="NMO00599.1"/>
    <property type="molecule type" value="Genomic_DNA"/>
</dbReference>
<evidence type="ECO:0000256" key="4">
    <source>
        <dbReference type="ARBA" id="ARBA00022692"/>
    </source>
</evidence>
<feature type="transmembrane region" description="Helical" evidence="10">
    <location>
        <begin position="85"/>
        <end position="107"/>
    </location>
</feature>
<keyword evidence="4 10" id="KW-0812">Transmembrane</keyword>
<organism evidence="12 13">
    <name type="scientific">Gordonia asplenii</name>
    <dbReference type="NCBI Taxonomy" id="2725283"/>
    <lineage>
        <taxon>Bacteria</taxon>
        <taxon>Bacillati</taxon>
        <taxon>Actinomycetota</taxon>
        <taxon>Actinomycetes</taxon>
        <taxon>Mycobacteriales</taxon>
        <taxon>Gordoniaceae</taxon>
        <taxon>Gordonia</taxon>
    </lineage>
</organism>
<comment type="subcellular location">
    <subcellularLocation>
        <location evidence="1">Cell membrane</location>
        <topology evidence="1">Multi-pass membrane protein</topology>
    </subcellularLocation>
</comment>
<comment type="caution">
    <text evidence="12">The sequence shown here is derived from an EMBL/GenBank/DDBJ whole genome shotgun (WGS) entry which is preliminary data.</text>
</comment>
<feature type="transmembrane region" description="Helical" evidence="10">
    <location>
        <begin position="56"/>
        <end position="73"/>
    </location>
</feature>
<dbReference type="GO" id="GO:0051453">
    <property type="term" value="P:regulation of intracellular pH"/>
    <property type="evidence" value="ECO:0007669"/>
    <property type="project" value="TreeGrafter"/>
</dbReference>
<proteinExistence type="predicted"/>
<evidence type="ECO:0000256" key="5">
    <source>
        <dbReference type="ARBA" id="ARBA00022989"/>
    </source>
</evidence>
<dbReference type="Pfam" id="PF00999">
    <property type="entry name" value="Na_H_Exchanger"/>
    <property type="match status" value="1"/>
</dbReference>
<evidence type="ECO:0000256" key="6">
    <source>
        <dbReference type="ARBA" id="ARBA00023053"/>
    </source>
</evidence>
<dbReference type="GO" id="GO:0005886">
    <property type="term" value="C:plasma membrane"/>
    <property type="evidence" value="ECO:0007669"/>
    <property type="project" value="UniProtKB-SubCell"/>
</dbReference>
<keyword evidence="5 10" id="KW-1133">Transmembrane helix</keyword>
<feature type="transmembrane region" description="Helical" evidence="10">
    <location>
        <begin position="231"/>
        <end position="251"/>
    </location>
</feature>
<evidence type="ECO:0000256" key="9">
    <source>
        <dbReference type="ARBA" id="ARBA00023201"/>
    </source>
</evidence>
<dbReference type="AlphaFoldDB" id="A0A848KRA5"/>
<dbReference type="GO" id="GO:0015385">
    <property type="term" value="F:sodium:proton antiporter activity"/>
    <property type="evidence" value="ECO:0007669"/>
    <property type="project" value="InterPro"/>
</dbReference>
<feature type="transmembrane region" description="Helical" evidence="10">
    <location>
        <begin position="437"/>
        <end position="460"/>
    </location>
</feature>
<dbReference type="InterPro" id="IPR006153">
    <property type="entry name" value="Cation/H_exchanger_TM"/>
</dbReference>
<accession>A0A848KRA5</accession>
<evidence type="ECO:0000256" key="8">
    <source>
        <dbReference type="ARBA" id="ARBA00023136"/>
    </source>
</evidence>
<dbReference type="PANTHER" id="PTHR10110:SF86">
    <property type="entry name" value="SODIUM_HYDROGEN EXCHANGER 7"/>
    <property type="match status" value="1"/>
</dbReference>
<sequence>MGVEFITFAVIGILIVAAANAVGPKLAVAPALILVPLGVAISFLPVVSAIEVDPEWILVGVLPPLLYSAAVSMPTMDFRRDFTAISGLSVVLVVLSAVVLGFILSALIPGVNIATGIALGAIISPTDAVATAMVKKLGAPSRVVAVLEGESLLNDATALVLLRASVAAMAGGISFGGVALNFVWAVVAAVVVGLVVGGVNLWARARIANSTVNTAISFTVPYVAYLPAEHLGASGLVAAVAAGLVTGRGAAKYLKPRHRVSDTENWRTVELLLEGGVFFLMGLELWGLLGHVREEHESATVALWVGLAALLVTLVVRAVFVGPLVYALSRSARRGENIKPRLQDLGERLTPTDGEPVALPKRKLFGRKAVDGDELHSPEQVARFSSRVNRKLADIDYYLSAPLGRKEGALVVWAGMRGVVTVAAAQTLPGDTASRSLLVLTAFTVAAASLLIQGGTLPWFMRALRLPDTSSEQESERDRLHLEMRGSAQRAIAESGVLDSIPGLRERLGAYMKTAEHEDDEEHHLTPIARANFIKARLTMIEGQRTELLQLRDEGVYSASVLTHELAVLDAEEISLRMRTEND</sequence>
<protein>
    <submittedName>
        <fullName evidence="12">Sodium:proton antiporter</fullName>
    </submittedName>
</protein>
<dbReference type="PANTHER" id="PTHR10110">
    <property type="entry name" value="SODIUM/HYDROGEN EXCHANGER"/>
    <property type="match status" value="1"/>
</dbReference>
<reference evidence="12 13" key="1">
    <citation type="submission" date="2020-04" db="EMBL/GenBank/DDBJ databases">
        <title>Gordonia sp. nov. TBRC 11910.</title>
        <authorList>
            <person name="Suriyachadkun C."/>
        </authorList>
    </citation>
    <scope>NUCLEOTIDE SEQUENCE [LARGE SCALE GENOMIC DNA]</scope>
    <source>
        <strain evidence="12 13">TBRC 11910</strain>
    </source>
</reference>
<feature type="transmembrane region" description="Helical" evidence="10">
    <location>
        <begin position="30"/>
        <end position="50"/>
    </location>
</feature>
<evidence type="ECO:0000256" key="7">
    <source>
        <dbReference type="ARBA" id="ARBA00023065"/>
    </source>
</evidence>
<feature type="domain" description="Cation/H+ exchanger transmembrane" evidence="11">
    <location>
        <begin position="17"/>
        <end position="328"/>
    </location>
</feature>
<keyword evidence="8 10" id="KW-0472">Membrane</keyword>
<evidence type="ECO:0000256" key="3">
    <source>
        <dbReference type="ARBA" id="ARBA00022475"/>
    </source>
</evidence>
<dbReference type="GO" id="GO:0015386">
    <property type="term" value="F:potassium:proton antiporter activity"/>
    <property type="evidence" value="ECO:0007669"/>
    <property type="project" value="TreeGrafter"/>
</dbReference>
<feature type="transmembrane region" description="Helical" evidence="10">
    <location>
        <begin position="271"/>
        <end position="289"/>
    </location>
</feature>
<gene>
    <name evidence="12" type="ORF">HH308_05140</name>
</gene>
<feature type="transmembrane region" description="Helical" evidence="10">
    <location>
        <begin position="182"/>
        <end position="202"/>
    </location>
</feature>
<keyword evidence="3" id="KW-1003">Cell membrane</keyword>
<feature type="transmembrane region" description="Helical" evidence="10">
    <location>
        <begin position="6"/>
        <end position="23"/>
    </location>
</feature>
<feature type="transmembrane region" description="Helical" evidence="10">
    <location>
        <begin position="113"/>
        <end position="134"/>
    </location>
</feature>
<evidence type="ECO:0000256" key="1">
    <source>
        <dbReference type="ARBA" id="ARBA00004651"/>
    </source>
</evidence>
<keyword evidence="2" id="KW-0813">Transport</keyword>
<dbReference type="InterPro" id="IPR018422">
    <property type="entry name" value="Cation/H_exchanger_CPA1"/>
</dbReference>
<dbReference type="Gene3D" id="6.10.140.1330">
    <property type="match status" value="1"/>
</dbReference>
<evidence type="ECO:0000313" key="12">
    <source>
        <dbReference type="EMBL" id="NMO00599.1"/>
    </source>
</evidence>
<evidence type="ECO:0000256" key="10">
    <source>
        <dbReference type="SAM" id="Phobius"/>
    </source>
</evidence>
<keyword evidence="7" id="KW-0406">Ion transport</keyword>
<dbReference type="GO" id="GO:0098719">
    <property type="term" value="P:sodium ion import across plasma membrane"/>
    <property type="evidence" value="ECO:0007669"/>
    <property type="project" value="TreeGrafter"/>
</dbReference>
<keyword evidence="13" id="KW-1185">Reference proteome</keyword>
<name>A0A848KRA5_9ACTN</name>
<keyword evidence="6" id="KW-0915">Sodium</keyword>
<evidence type="ECO:0000259" key="11">
    <source>
        <dbReference type="Pfam" id="PF00999"/>
    </source>
</evidence>
<feature type="transmembrane region" description="Helical" evidence="10">
    <location>
        <begin position="155"/>
        <end position="176"/>
    </location>
</feature>
<keyword evidence="9" id="KW-0739">Sodium transport</keyword>
<feature type="transmembrane region" description="Helical" evidence="10">
    <location>
        <begin position="301"/>
        <end position="328"/>
    </location>
</feature>
<evidence type="ECO:0000313" key="13">
    <source>
        <dbReference type="Proteomes" id="UP000550729"/>
    </source>
</evidence>
<dbReference type="Proteomes" id="UP000550729">
    <property type="component" value="Unassembled WGS sequence"/>
</dbReference>